<sequence>MLTVDQLQKPEQIRAIETLQKSLPAFESLYTEQIDTDTMFPTNYSCFFNNLVRLPHGETWLWNQSNAKVNVELSDYVVLMQKMNTRRRKNGPKAPFYKLWLYSIKSQSDPNFSTQFIWCEKGAESAQSSPVSSPQQQVVQVHSPTLTGSSDSSPCYNSFEQVNMPSMPTIPTQHVFPEEPALNSFCEPSFSIPSGCGFRDSNWSVTSTSNEFPDCVDVDSILWPTYIYTDDSGFVSSFVDNYVAEEVMF</sequence>
<evidence type="ECO:0000313" key="1">
    <source>
        <dbReference type="EMBL" id="CAE2236510.1"/>
    </source>
</evidence>
<protein>
    <submittedName>
        <fullName evidence="1">Uncharacterized protein</fullName>
    </submittedName>
</protein>
<accession>A0A7S4MQU9</accession>
<organism evidence="1">
    <name type="scientific">Vannella robusta</name>
    <dbReference type="NCBI Taxonomy" id="1487602"/>
    <lineage>
        <taxon>Eukaryota</taxon>
        <taxon>Amoebozoa</taxon>
        <taxon>Discosea</taxon>
        <taxon>Flabellinia</taxon>
        <taxon>Vannellidae</taxon>
        <taxon>Vannella</taxon>
    </lineage>
</organism>
<dbReference type="EMBL" id="HBKP01022435">
    <property type="protein sequence ID" value="CAE2236510.1"/>
    <property type="molecule type" value="Transcribed_RNA"/>
</dbReference>
<name>A0A7S4MQU9_9EUKA</name>
<reference evidence="1" key="1">
    <citation type="submission" date="2021-01" db="EMBL/GenBank/DDBJ databases">
        <authorList>
            <person name="Corre E."/>
            <person name="Pelletier E."/>
            <person name="Niang G."/>
            <person name="Scheremetjew M."/>
            <person name="Finn R."/>
            <person name="Kale V."/>
            <person name="Holt S."/>
            <person name="Cochrane G."/>
            <person name="Meng A."/>
            <person name="Brown T."/>
            <person name="Cohen L."/>
        </authorList>
    </citation>
    <scope>NUCLEOTIDE SEQUENCE</scope>
    <source>
        <strain evidence="1">DIVA3 518/3/11/1/6</strain>
    </source>
</reference>
<dbReference type="AlphaFoldDB" id="A0A7S4MQU9"/>
<proteinExistence type="predicted"/>
<gene>
    <name evidence="1" type="ORF">VSP0166_LOCUS15658</name>
</gene>